<dbReference type="PROSITE" id="PS51276">
    <property type="entry name" value="PEPTIDASE_C56_PFPI"/>
    <property type="match status" value="1"/>
</dbReference>
<evidence type="ECO:0000313" key="4">
    <source>
        <dbReference type="Proteomes" id="UP000194151"/>
    </source>
</evidence>
<dbReference type="SUPFAM" id="SSF52317">
    <property type="entry name" value="Class I glutamine amidotransferase-like"/>
    <property type="match status" value="1"/>
</dbReference>
<feature type="domain" description="DJ-1/PfpI" evidence="2">
    <location>
        <begin position="7"/>
        <end position="181"/>
    </location>
</feature>
<dbReference type="AlphaFoldDB" id="A0A1W6YJL8"/>
<dbReference type="Gene3D" id="3.40.50.880">
    <property type="match status" value="1"/>
</dbReference>
<evidence type="ECO:0000313" key="3">
    <source>
        <dbReference type="EMBL" id="ARP81257.1"/>
    </source>
</evidence>
<dbReference type="InterPro" id="IPR029062">
    <property type="entry name" value="Class_I_gatase-like"/>
</dbReference>
<dbReference type="EMBL" id="CP021108">
    <property type="protein sequence ID" value="ARP81257.1"/>
    <property type="molecule type" value="Genomic_DNA"/>
</dbReference>
<dbReference type="Pfam" id="PF01965">
    <property type="entry name" value="DJ-1_PfpI"/>
    <property type="match status" value="1"/>
</dbReference>
<gene>
    <name evidence="3" type="ORF">CAL12_10670</name>
</gene>
<dbReference type="OrthoDB" id="9792284at2"/>
<proteinExistence type="inferred from homology"/>
<dbReference type="InterPro" id="IPR002818">
    <property type="entry name" value="DJ-1/PfpI"/>
</dbReference>
<dbReference type="NCBIfam" id="TIGR01382">
    <property type="entry name" value="PfpI"/>
    <property type="match status" value="1"/>
</dbReference>
<dbReference type="STRING" id="1416806.CAL12_10670"/>
<dbReference type="PANTHER" id="PTHR42733">
    <property type="entry name" value="DJ-1 PROTEIN"/>
    <property type="match status" value="1"/>
</dbReference>
<dbReference type="KEGG" id="bgv:CAL12_10670"/>
<dbReference type="Proteomes" id="UP000194151">
    <property type="component" value="Chromosome"/>
</dbReference>
<organism evidence="3 4">
    <name type="scientific">Bordetella genomosp. 8</name>
    <dbReference type="NCBI Taxonomy" id="1416806"/>
    <lineage>
        <taxon>Bacteria</taxon>
        <taxon>Pseudomonadati</taxon>
        <taxon>Pseudomonadota</taxon>
        <taxon>Betaproteobacteria</taxon>
        <taxon>Burkholderiales</taxon>
        <taxon>Alcaligenaceae</taxon>
        <taxon>Bordetella</taxon>
    </lineage>
</organism>
<reference evidence="3 4" key="1">
    <citation type="submission" date="2017-05" db="EMBL/GenBank/DDBJ databases">
        <title>Complete and WGS of Bordetella genogroups.</title>
        <authorList>
            <person name="Spilker T."/>
            <person name="LiPuma J."/>
        </authorList>
    </citation>
    <scope>NUCLEOTIDE SEQUENCE [LARGE SCALE GENOMIC DNA]</scope>
    <source>
        <strain evidence="3 4">AU19157</strain>
    </source>
</reference>
<dbReference type="PANTHER" id="PTHR42733:SF12">
    <property type="entry name" value="PROTEINASE"/>
    <property type="match status" value="1"/>
</dbReference>
<dbReference type="RefSeq" id="WP_086064453.1">
    <property type="nucleotide sequence ID" value="NZ_CP021108.1"/>
</dbReference>
<name>A0A1W6YJL8_9BORD</name>
<accession>A0A1W6YJL8</accession>
<protein>
    <submittedName>
        <fullName evidence="3">Peptidase C56</fullName>
    </submittedName>
</protein>
<evidence type="ECO:0000256" key="1">
    <source>
        <dbReference type="ARBA" id="ARBA00008542"/>
    </source>
</evidence>
<sequence>MKQIQSRRVLMMATHGYEESELFDVRQALLDAGAKVSLASPSRTPITGVVWDEQAGASKDSTRAITPDHLLEDVAVDDYDALVLPGGLSNPDTLRMVPAAVEIVKRFIDEDKTVAAICHAPWMLVEADALQGRRATGWYSLRRDMSNAGATVIDEPVVVDGRLITSRMPADIPAFAAAIVTALDA</sequence>
<comment type="similarity">
    <text evidence="1">Belongs to the peptidase C56 family.</text>
</comment>
<dbReference type="InterPro" id="IPR006286">
    <property type="entry name" value="C56_PfpI-like"/>
</dbReference>
<dbReference type="CDD" id="cd03134">
    <property type="entry name" value="GATase1_PfpI_like"/>
    <property type="match status" value="1"/>
</dbReference>
<evidence type="ECO:0000259" key="2">
    <source>
        <dbReference type="Pfam" id="PF01965"/>
    </source>
</evidence>
<keyword evidence="4" id="KW-1185">Reference proteome</keyword>